<dbReference type="VEuPathDB" id="CryptoDB:Cvel_32727"/>
<feature type="transmembrane region" description="Helical" evidence="1">
    <location>
        <begin position="37"/>
        <end position="57"/>
    </location>
</feature>
<organism evidence="2">
    <name type="scientific">Chromera velia CCMP2878</name>
    <dbReference type="NCBI Taxonomy" id="1169474"/>
    <lineage>
        <taxon>Eukaryota</taxon>
        <taxon>Sar</taxon>
        <taxon>Alveolata</taxon>
        <taxon>Colpodellida</taxon>
        <taxon>Chromeraceae</taxon>
        <taxon>Chromera</taxon>
    </lineage>
</organism>
<keyword evidence="1" id="KW-0812">Transmembrane</keyword>
<feature type="transmembrane region" description="Helical" evidence="1">
    <location>
        <begin position="137"/>
        <end position="166"/>
    </location>
</feature>
<protein>
    <submittedName>
        <fullName evidence="2">Uncharacterized protein</fullName>
    </submittedName>
</protein>
<accession>A0A0G4HWQ8</accession>
<dbReference type="AlphaFoldDB" id="A0A0G4HWQ8"/>
<feature type="transmembrane region" description="Helical" evidence="1">
    <location>
        <begin position="69"/>
        <end position="89"/>
    </location>
</feature>
<gene>
    <name evidence="2" type="ORF">Cvel_32727</name>
</gene>
<proteinExistence type="predicted"/>
<evidence type="ECO:0000256" key="1">
    <source>
        <dbReference type="SAM" id="Phobius"/>
    </source>
</evidence>
<evidence type="ECO:0000313" key="2">
    <source>
        <dbReference type="EMBL" id="CEM48881.1"/>
    </source>
</evidence>
<keyword evidence="1" id="KW-1133">Transmembrane helix</keyword>
<feature type="transmembrane region" description="Helical" evidence="1">
    <location>
        <begin position="221"/>
        <end position="242"/>
    </location>
</feature>
<name>A0A0G4HWQ8_9ALVE</name>
<sequence length="292" mass="32316">MRFVRGSARWLKKAGRRLQTAVADQAMRLQEAEIHENAWMSLVVFLFSAVLFTTVLLELHHTRISPLLMIFAASTKYYPILLSKFHLLLQCLEGPRRGLPFCSTLLVHRPALAVSFGFFHGVLSILFFALYLAPSRIFMFGVAMAGTLLLCSLFLACAVVTAAHAVRMVRARKQTPLYTRRYCYVERAIWCSVAFSTCSVIQCVVNFCSCFTPGYFESNFLVLQTSFLLCEILTMVLTAFAVPHCGGGGGRGEAWHFGGVGGLGGSSRAVWKEGGMQVLREALRDRVLAPAA</sequence>
<keyword evidence="1" id="KW-0472">Membrane</keyword>
<feature type="transmembrane region" description="Helical" evidence="1">
    <location>
        <begin position="110"/>
        <end position="131"/>
    </location>
</feature>
<reference evidence="2" key="1">
    <citation type="submission" date="2014-11" db="EMBL/GenBank/DDBJ databases">
        <authorList>
            <person name="Otto D Thomas"/>
            <person name="Naeem Raeece"/>
        </authorList>
    </citation>
    <scope>NUCLEOTIDE SEQUENCE</scope>
</reference>
<dbReference type="EMBL" id="CDMZ01004177">
    <property type="protein sequence ID" value="CEM48881.1"/>
    <property type="molecule type" value="Genomic_DNA"/>
</dbReference>
<feature type="transmembrane region" description="Helical" evidence="1">
    <location>
        <begin position="187"/>
        <end position="215"/>
    </location>
</feature>